<evidence type="ECO:0000313" key="2">
    <source>
        <dbReference type="EMBL" id="MFI2472618.1"/>
    </source>
</evidence>
<dbReference type="PROSITE" id="PS51186">
    <property type="entry name" value="GNAT"/>
    <property type="match status" value="1"/>
</dbReference>
<accession>A0ABW7WUW5</accession>
<proteinExistence type="predicted"/>
<dbReference type="InterPro" id="IPR016181">
    <property type="entry name" value="Acyl_CoA_acyltransferase"/>
</dbReference>
<dbReference type="Gene3D" id="3.40.630.30">
    <property type="match status" value="1"/>
</dbReference>
<dbReference type="InterPro" id="IPR000182">
    <property type="entry name" value="GNAT_dom"/>
</dbReference>
<dbReference type="Pfam" id="PF08445">
    <property type="entry name" value="FR47"/>
    <property type="match status" value="1"/>
</dbReference>
<reference evidence="2 3" key="1">
    <citation type="submission" date="2024-10" db="EMBL/GenBank/DDBJ databases">
        <title>The Natural Products Discovery Center: Release of the First 8490 Sequenced Strains for Exploring Actinobacteria Biosynthetic Diversity.</title>
        <authorList>
            <person name="Kalkreuter E."/>
            <person name="Kautsar S.A."/>
            <person name="Yang D."/>
            <person name="Bader C.D."/>
            <person name="Teijaro C.N."/>
            <person name="Fluegel L."/>
            <person name="Davis C.M."/>
            <person name="Simpson J.R."/>
            <person name="Lauterbach L."/>
            <person name="Steele A.D."/>
            <person name="Gui C."/>
            <person name="Meng S."/>
            <person name="Li G."/>
            <person name="Viehrig K."/>
            <person name="Ye F."/>
            <person name="Su P."/>
            <person name="Kiefer A.F."/>
            <person name="Nichols A."/>
            <person name="Cepeda A.J."/>
            <person name="Yan W."/>
            <person name="Fan B."/>
            <person name="Jiang Y."/>
            <person name="Adhikari A."/>
            <person name="Zheng C.-J."/>
            <person name="Schuster L."/>
            <person name="Cowan T.M."/>
            <person name="Smanski M.J."/>
            <person name="Chevrette M.G."/>
            <person name="De Carvalho L.P.S."/>
            <person name="Shen B."/>
        </authorList>
    </citation>
    <scope>NUCLEOTIDE SEQUENCE [LARGE SCALE GENOMIC DNA]</scope>
    <source>
        <strain evidence="2 3">NPDC019275</strain>
    </source>
</reference>
<organism evidence="2 3">
    <name type="scientific">Nocardia xishanensis</name>
    <dbReference type="NCBI Taxonomy" id="238964"/>
    <lineage>
        <taxon>Bacteria</taxon>
        <taxon>Bacillati</taxon>
        <taxon>Actinomycetota</taxon>
        <taxon>Actinomycetes</taxon>
        <taxon>Mycobacteriales</taxon>
        <taxon>Nocardiaceae</taxon>
        <taxon>Nocardia</taxon>
    </lineage>
</organism>
<dbReference type="SUPFAM" id="SSF55729">
    <property type="entry name" value="Acyl-CoA N-acyltransferases (Nat)"/>
    <property type="match status" value="1"/>
</dbReference>
<name>A0ABW7WUW5_9NOCA</name>
<sequence>MHSFADLGAADGYVDTSHTAGAKVEVRRMRIEITGDAVAYRAAAKSFVSRDFLRHTVIATAIANHVDGQRAADGMSRFLSVHAADGAVVGVAMRAGGREVYLGRLPAESLRPAAEAFAAAAPGNSGVEGLVADAEAFAEHWCALRGVGLRENVRTRLFRLDELRVPRGVAGAPRRAAARDVALCVAWSEAMHREIGLAQPHPDPDMIRKRVAAGRWWLWENGGRPVSLAAHQIPVGGWTRIGPVYTPPAERGHGYASALTAQVSRILRRNGFDVCLFADLANPTSNRIYRAIGYQPVDDFVNYVFEERPSVSR</sequence>
<protein>
    <submittedName>
        <fullName evidence="2">GNAT family N-acetyltransferase</fullName>
    </submittedName>
</protein>
<evidence type="ECO:0000259" key="1">
    <source>
        <dbReference type="PROSITE" id="PS51186"/>
    </source>
</evidence>
<dbReference type="EMBL" id="JBIRYO010000002">
    <property type="protein sequence ID" value="MFI2472618.1"/>
    <property type="molecule type" value="Genomic_DNA"/>
</dbReference>
<comment type="caution">
    <text evidence="2">The sequence shown here is derived from an EMBL/GenBank/DDBJ whole genome shotgun (WGS) entry which is preliminary data.</text>
</comment>
<dbReference type="Proteomes" id="UP001611415">
    <property type="component" value="Unassembled WGS sequence"/>
</dbReference>
<keyword evidence="3" id="KW-1185">Reference proteome</keyword>
<evidence type="ECO:0000313" key="3">
    <source>
        <dbReference type="Proteomes" id="UP001611415"/>
    </source>
</evidence>
<dbReference type="CDD" id="cd04301">
    <property type="entry name" value="NAT_SF"/>
    <property type="match status" value="1"/>
</dbReference>
<feature type="domain" description="N-acetyltransferase" evidence="1">
    <location>
        <begin position="171"/>
        <end position="312"/>
    </location>
</feature>
<gene>
    <name evidence="2" type="ORF">ACH49W_04505</name>
</gene>
<dbReference type="InterPro" id="IPR013653">
    <property type="entry name" value="GCN5-like_dom"/>
</dbReference>
<dbReference type="RefSeq" id="WP_397091085.1">
    <property type="nucleotide sequence ID" value="NZ_JBIRYO010000002.1"/>
</dbReference>